<evidence type="ECO:0000313" key="3">
    <source>
        <dbReference type="EMBL" id="CAI5455267.1"/>
    </source>
</evidence>
<feature type="transmembrane region" description="Helical" evidence="2">
    <location>
        <begin position="141"/>
        <end position="169"/>
    </location>
</feature>
<keyword evidence="2" id="KW-1133">Transmembrane helix</keyword>
<feature type="compositionally biased region" description="Basic and acidic residues" evidence="1">
    <location>
        <begin position="220"/>
        <end position="233"/>
    </location>
</feature>
<dbReference type="OrthoDB" id="5833743at2759"/>
<gene>
    <name evidence="3" type="ORF">CAMP_LOCUS17904</name>
</gene>
<evidence type="ECO:0000256" key="2">
    <source>
        <dbReference type="SAM" id="Phobius"/>
    </source>
</evidence>
<dbReference type="AlphaFoldDB" id="A0A9P1J2V2"/>
<dbReference type="EMBL" id="CANHGI010000006">
    <property type="protein sequence ID" value="CAI5455267.1"/>
    <property type="molecule type" value="Genomic_DNA"/>
</dbReference>
<feature type="compositionally biased region" description="Polar residues" evidence="1">
    <location>
        <begin position="194"/>
        <end position="211"/>
    </location>
</feature>
<evidence type="ECO:0000313" key="4">
    <source>
        <dbReference type="Proteomes" id="UP001152747"/>
    </source>
</evidence>
<keyword evidence="2" id="KW-0472">Membrane</keyword>
<sequence length="233" mass="26647">MAITRAGLFTLETSNPRFYTLCGLVHIKIAFGLIVLFFMIMEAAEWLVYITVDDIGEQTTWLDSLLSILQLIMVICMALAFVTENPYLIIPFILFMFLTISSLLIWVFKAVVWVFTPYSAFVSSLFRFDENTPLSKRETRILFFLAMIVTAVTFLSSWLHTALVCYQYFESRANEKKQKKANASAPLPQLVVPGTNQKVTPTSFNNQNFSISDEEEDEDNKVFEQKKNGPDMV</sequence>
<reference evidence="3" key="1">
    <citation type="submission" date="2022-11" db="EMBL/GenBank/DDBJ databases">
        <authorList>
            <person name="Kikuchi T."/>
        </authorList>
    </citation>
    <scope>NUCLEOTIDE SEQUENCE</scope>
    <source>
        <strain evidence="3">PS1010</strain>
    </source>
</reference>
<feature type="transmembrane region" description="Helical" evidence="2">
    <location>
        <begin position="61"/>
        <end position="82"/>
    </location>
</feature>
<keyword evidence="4" id="KW-1185">Reference proteome</keyword>
<proteinExistence type="predicted"/>
<feature type="region of interest" description="Disordered" evidence="1">
    <location>
        <begin position="192"/>
        <end position="233"/>
    </location>
</feature>
<comment type="caution">
    <text evidence="3">The sequence shown here is derived from an EMBL/GenBank/DDBJ whole genome shotgun (WGS) entry which is preliminary data.</text>
</comment>
<name>A0A9P1J2V2_9PELO</name>
<organism evidence="3 4">
    <name type="scientific">Caenorhabditis angaria</name>
    <dbReference type="NCBI Taxonomy" id="860376"/>
    <lineage>
        <taxon>Eukaryota</taxon>
        <taxon>Metazoa</taxon>
        <taxon>Ecdysozoa</taxon>
        <taxon>Nematoda</taxon>
        <taxon>Chromadorea</taxon>
        <taxon>Rhabditida</taxon>
        <taxon>Rhabditina</taxon>
        <taxon>Rhabditomorpha</taxon>
        <taxon>Rhabditoidea</taxon>
        <taxon>Rhabditidae</taxon>
        <taxon>Peloderinae</taxon>
        <taxon>Caenorhabditis</taxon>
    </lineage>
</organism>
<accession>A0A9P1J2V2</accession>
<dbReference type="PANTHER" id="PTHR34851:SF5">
    <property type="entry name" value="MARVEL DOMAIN-CONTAINING PROTEIN"/>
    <property type="match status" value="1"/>
</dbReference>
<dbReference type="PANTHER" id="PTHR34851">
    <property type="entry name" value="PROTEIN CBG05235-RELATED"/>
    <property type="match status" value="1"/>
</dbReference>
<protein>
    <submittedName>
        <fullName evidence="3">Uncharacterized protein</fullName>
    </submittedName>
</protein>
<keyword evidence="2" id="KW-0812">Transmembrane</keyword>
<dbReference type="Proteomes" id="UP001152747">
    <property type="component" value="Unassembled WGS sequence"/>
</dbReference>
<evidence type="ECO:0000256" key="1">
    <source>
        <dbReference type="SAM" id="MobiDB-lite"/>
    </source>
</evidence>
<feature type="transmembrane region" description="Helical" evidence="2">
    <location>
        <begin position="94"/>
        <end position="121"/>
    </location>
</feature>
<feature type="transmembrane region" description="Helical" evidence="2">
    <location>
        <begin position="21"/>
        <end position="41"/>
    </location>
</feature>